<proteinExistence type="inferred from homology"/>
<reference evidence="4 5" key="1">
    <citation type="submission" date="2024-04" db="EMBL/GenBank/DDBJ databases">
        <title>genome sequences of Mucor flavus KT1a and Helicostylum pulchrum KT1b strains isolation_sourced from the surface of a dry-aged beef.</title>
        <authorList>
            <person name="Toyotome T."/>
            <person name="Hosono M."/>
            <person name="Torimaru M."/>
            <person name="Fukuda K."/>
            <person name="Mikami N."/>
        </authorList>
    </citation>
    <scope>NUCLEOTIDE SEQUENCE [LARGE SCALE GENOMIC DNA]</scope>
    <source>
        <strain evidence="4 5">KT1b</strain>
    </source>
</reference>
<evidence type="ECO:0000313" key="4">
    <source>
        <dbReference type="EMBL" id="GAA5803534.1"/>
    </source>
</evidence>
<feature type="transmembrane region" description="Helical" evidence="1">
    <location>
        <begin position="43"/>
        <end position="61"/>
    </location>
</feature>
<dbReference type="InterPro" id="IPR040115">
    <property type="entry name" value="Lnp"/>
</dbReference>
<keyword evidence="1" id="KW-0479">Metal-binding</keyword>
<dbReference type="PANTHER" id="PTHR22166">
    <property type="entry name" value="ENDOPLASMIC RETICULUM JUNCTION FORMATION PROTEIN LUNAPARK"/>
    <property type="match status" value="1"/>
</dbReference>
<dbReference type="PANTHER" id="PTHR22166:SF12">
    <property type="entry name" value="ENDOPLASMIC RETICULUM JUNCTION FORMATION PROTEIN LUNAPARK"/>
    <property type="match status" value="1"/>
</dbReference>
<feature type="transmembrane region" description="Helical" evidence="1">
    <location>
        <begin position="73"/>
        <end position="93"/>
    </location>
</feature>
<evidence type="ECO:0000259" key="3">
    <source>
        <dbReference type="Pfam" id="PF10058"/>
    </source>
</evidence>
<protein>
    <recommendedName>
        <fullName evidence="1">Endoplasmic reticulum junction formation protein lunapark</fullName>
    </recommendedName>
</protein>
<keyword evidence="1" id="KW-0862">Zinc</keyword>
<keyword evidence="5" id="KW-1185">Reference proteome</keyword>
<comment type="domain">
    <text evidence="1">The C4-type zinc finger motif is necessary both for its ER three-way tubular junction localization and formation.</text>
</comment>
<accession>A0ABP9Y987</accession>
<name>A0ABP9Y987_9FUNG</name>
<comment type="caution">
    <text evidence="4">The sequence shown here is derived from an EMBL/GenBank/DDBJ whole genome shotgun (WGS) entry which is preliminary data.</text>
</comment>
<gene>
    <name evidence="4" type="ORF">HPULCUR_009016</name>
</gene>
<feature type="domain" description="Lunapark zinc ribbon" evidence="3">
    <location>
        <begin position="207"/>
        <end position="258"/>
    </location>
</feature>
<comment type="function">
    <text evidence="1">Plays a role in determining ER morphology.</text>
</comment>
<evidence type="ECO:0000256" key="1">
    <source>
        <dbReference type="RuleBase" id="RU367073"/>
    </source>
</evidence>
<feature type="region of interest" description="Disordered" evidence="2">
    <location>
        <begin position="162"/>
        <end position="189"/>
    </location>
</feature>
<keyword evidence="1" id="KW-1133">Transmembrane helix</keyword>
<evidence type="ECO:0000256" key="2">
    <source>
        <dbReference type="SAM" id="MobiDB-lite"/>
    </source>
</evidence>
<dbReference type="Pfam" id="PF10058">
    <property type="entry name" value="Zn_ribbon_10"/>
    <property type="match status" value="1"/>
</dbReference>
<dbReference type="EMBL" id="BAABUJ010000029">
    <property type="protein sequence ID" value="GAA5803534.1"/>
    <property type="molecule type" value="Genomic_DNA"/>
</dbReference>
<dbReference type="Proteomes" id="UP001476247">
    <property type="component" value="Unassembled WGS sequence"/>
</dbReference>
<organism evidence="4 5">
    <name type="scientific">Helicostylum pulchrum</name>
    <dbReference type="NCBI Taxonomy" id="562976"/>
    <lineage>
        <taxon>Eukaryota</taxon>
        <taxon>Fungi</taxon>
        <taxon>Fungi incertae sedis</taxon>
        <taxon>Mucoromycota</taxon>
        <taxon>Mucoromycotina</taxon>
        <taxon>Mucoromycetes</taxon>
        <taxon>Mucorales</taxon>
        <taxon>Mucorineae</taxon>
        <taxon>Mucoraceae</taxon>
        <taxon>Helicostylum</taxon>
    </lineage>
</organism>
<evidence type="ECO:0000313" key="5">
    <source>
        <dbReference type="Proteomes" id="UP001476247"/>
    </source>
</evidence>
<keyword evidence="1" id="KW-0472">Membrane</keyword>
<comment type="subcellular location">
    <subcellularLocation>
        <location evidence="1">Endoplasmic reticulum membrane</location>
        <topology evidence="1">Multi-pass membrane protein</topology>
    </subcellularLocation>
</comment>
<keyword evidence="1" id="KW-0256">Endoplasmic reticulum</keyword>
<keyword evidence="1" id="KW-0812">Transmembrane</keyword>
<dbReference type="InterPro" id="IPR019273">
    <property type="entry name" value="Lunapark_Znf"/>
</dbReference>
<feature type="compositionally biased region" description="Low complexity" evidence="2">
    <location>
        <begin position="173"/>
        <end position="189"/>
    </location>
</feature>
<keyword evidence="1" id="KW-0863">Zinc-finger</keyword>
<feature type="region of interest" description="Disordered" evidence="2">
    <location>
        <begin position="261"/>
        <end position="289"/>
    </location>
</feature>
<comment type="similarity">
    <text evidence="1">Belongs to the lunapark family.</text>
</comment>
<sequence>MGTFFSKNKVDPNNYEQILSHLDDDIQKKELQLSELRIKDRKIGIFWLLYSTLLWAIYVVYYLYALKEKSQEISYMALTSSPILLGPFCILYVRKGVKWVYNKRLTRIETSLVSLRKKQKLKVDELKNKTAYYSTKSLLERYDPSSPEKKEIDEQKRRKMLEEKEQQKRMIAQQKKQSQMKQQLSPPSSQYQAQFQGKPLVPQQQQWYDKVVDALVGDVGPETKYALICYHCNAHNGLVLPQEIEVIEYTCPHCHQFNPSRKSRTFRPDGHASHTMSPTAALEHNDNNPQDACVAKEDLLLRQRKSPKEDQN</sequence>